<dbReference type="FunFam" id="1.20.1050.10:FF:000010">
    <property type="entry name" value="Maleylacetoacetate isomerase isoform 1"/>
    <property type="match status" value="1"/>
</dbReference>
<dbReference type="PROSITE" id="PS50404">
    <property type="entry name" value="GST_NTER"/>
    <property type="match status" value="1"/>
</dbReference>
<dbReference type="Gene3D" id="1.20.1050.10">
    <property type="match status" value="1"/>
</dbReference>
<evidence type="ECO:0000256" key="7">
    <source>
        <dbReference type="ARBA" id="ARBA00023232"/>
    </source>
</evidence>
<evidence type="ECO:0000256" key="2">
    <source>
        <dbReference type="ARBA" id="ARBA00001955"/>
    </source>
</evidence>
<evidence type="ECO:0000256" key="1">
    <source>
        <dbReference type="ARBA" id="ARBA00001622"/>
    </source>
</evidence>
<name>A0AA39M5Z6_9BILA</name>
<dbReference type="AlphaFoldDB" id="A0AA39M5Z6"/>
<feature type="domain" description="GST N-terminal" evidence="8">
    <location>
        <begin position="36"/>
        <end position="117"/>
    </location>
</feature>
<dbReference type="InterPro" id="IPR005955">
    <property type="entry name" value="GST_Zeta"/>
</dbReference>
<dbReference type="PROSITE" id="PS50405">
    <property type="entry name" value="GST_CTER"/>
    <property type="match status" value="1"/>
</dbReference>
<dbReference type="SUPFAM" id="SSF47616">
    <property type="entry name" value="GST C-terminal domain-like"/>
    <property type="match status" value="1"/>
</dbReference>
<evidence type="ECO:0000313" key="10">
    <source>
        <dbReference type="EMBL" id="KAK0422222.1"/>
    </source>
</evidence>
<dbReference type="Pfam" id="PF02798">
    <property type="entry name" value="GST_N"/>
    <property type="match status" value="1"/>
</dbReference>
<feature type="domain" description="GST C-terminal" evidence="9">
    <location>
        <begin position="123"/>
        <end position="245"/>
    </location>
</feature>
<evidence type="ECO:0000256" key="4">
    <source>
        <dbReference type="ARBA" id="ARBA00010007"/>
    </source>
</evidence>
<sequence length="259" mass="29528">MNAVATLPLSSPHLLTSNAQWDAFPEVKTHQRAEDAKPTLYSFWRSSCSWRVRIVLELKELDYDYVAVNLIQGEHRNSDFLELNPQGFVPVFVDGDVVLSESLAIMEYLEENHPARTPLLPENVHERAKIRSLCHLIASNMQPLSTYRVMHLATGDTSKYAAWASHWIHRGFEALEKELQKCSGRYSFGNELTLLDAVLAPQVFRARLFKVDVDEYPTIAAIDGRLNELAAFRRSHPSRQPDTPEDAHEAVKRDILHDL</sequence>
<dbReference type="SFLD" id="SFLDG00358">
    <property type="entry name" value="Main_(cytGST)"/>
    <property type="match status" value="1"/>
</dbReference>
<dbReference type="CDD" id="cd03042">
    <property type="entry name" value="GST_N_Zeta"/>
    <property type="match status" value="1"/>
</dbReference>
<evidence type="ECO:0000259" key="9">
    <source>
        <dbReference type="PROSITE" id="PS50405"/>
    </source>
</evidence>
<dbReference type="GO" id="GO:0006749">
    <property type="term" value="P:glutathione metabolic process"/>
    <property type="evidence" value="ECO:0007669"/>
    <property type="project" value="TreeGrafter"/>
</dbReference>
<reference evidence="10" key="1">
    <citation type="submission" date="2023-06" db="EMBL/GenBank/DDBJ databases">
        <title>Genomic analysis of the entomopathogenic nematode Steinernema hermaphroditum.</title>
        <authorList>
            <person name="Schwarz E.M."/>
            <person name="Heppert J.K."/>
            <person name="Baniya A."/>
            <person name="Schwartz H.T."/>
            <person name="Tan C.-H."/>
            <person name="Antoshechkin I."/>
            <person name="Sternberg P.W."/>
            <person name="Goodrich-Blair H."/>
            <person name="Dillman A.R."/>
        </authorList>
    </citation>
    <scope>NUCLEOTIDE SEQUENCE</scope>
    <source>
        <strain evidence="10">PS9179</strain>
        <tissue evidence="10">Whole animal</tissue>
    </source>
</reference>
<dbReference type="GO" id="GO:0006572">
    <property type="term" value="P:L-tyrosine catabolic process"/>
    <property type="evidence" value="ECO:0007669"/>
    <property type="project" value="UniProtKB-KW"/>
</dbReference>
<dbReference type="SFLD" id="SFLDS00019">
    <property type="entry name" value="Glutathione_Transferase_(cytos"/>
    <property type="match status" value="1"/>
</dbReference>
<dbReference type="EMBL" id="JAUCMV010000001">
    <property type="protein sequence ID" value="KAK0422222.1"/>
    <property type="molecule type" value="Genomic_DNA"/>
</dbReference>
<dbReference type="GO" id="GO:0004364">
    <property type="term" value="F:glutathione transferase activity"/>
    <property type="evidence" value="ECO:0007669"/>
    <property type="project" value="TreeGrafter"/>
</dbReference>
<evidence type="ECO:0000313" key="11">
    <source>
        <dbReference type="Proteomes" id="UP001175271"/>
    </source>
</evidence>
<dbReference type="NCBIfam" id="TIGR01262">
    <property type="entry name" value="maiA"/>
    <property type="match status" value="1"/>
</dbReference>
<evidence type="ECO:0000256" key="3">
    <source>
        <dbReference type="ARBA" id="ARBA00004671"/>
    </source>
</evidence>
<accession>A0AA39M5Z6</accession>
<comment type="caution">
    <text evidence="10">The sequence shown here is derived from an EMBL/GenBank/DDBJ whole genome shotgun (WGS) entry which is preliminary data.</text>
</comment>
<dbReference type="Proteomes" id="UP001175271">
    <property type="component" value="Unassembled WGS sequence"/>
</dbReference>
<dbReference type="Pfam" id="PF13410">
    <property type="entry name" value="GST_C_2"/>
    <property type="match status" value="1"/>
</dbReference>
<comment type="similarity">
    <text evidence="4">Belongs to the GST superfamily. Zeta family.</text>
</comment>
<comment type="pathway">
    <text evidence="3">Amino-acid degradation; L-phenylalanine degradation; acetoacetate and fumarate from L-phenylalanine: step 5/6.</text>
</comment>
<dbReference type="InterPro" id="IPR036249">
    <property type="entry name" value="Thioredoxin-like_sf"/>
</dbReference>
<gene>
    <name evidence="10" type="ORF">QR680_007441</name>
</gene>
<organism evidence="10 11">
    <name type="scientific">Steinernema hermaphroditum</name>
    <dbReference type="NCBI Taxonomy" id="289476"/>
    <lineage>
        <taxon>Eukaryota</taxon>
        <taxon>Metazoa</taxon>
        <taxon>Ecdysozoa</taxon>
        <taxon>Nematoda</taxon>
        <taxon>Chromadorea</taxon>
        <taxon>Rhabditida</taxon>
        <taxon>Tylenchina</taxon>
        <taxon>Panagrolaimomorpha</taxon>
        <taxon>Strongyloidoidea</taxon>
        <taxon>Steinernematidae</taxon>
        <taxon>Steinernema</taxon>
    </lineage>
</organism>
<evidence type="ECO:0000256" key="5">
    <source>
        <dbReference type="ARBA" id="ARBA00013199"/>
    </source>
</evidence>
<dbReference type="GO" id="GO:0016034">
    <property type="term" value="F:maleylacetoacetate isomerase activity"/>
    <property type="evidence" value="ECO:0007669"/>
    <property type="project" value="UniProtKB-EC"/>
</dbReference>
<dbReference type="Gene3D" id="3.40.30.10">
    <property type="entry name" value="Glutaredoxin"/>
    <property type="match status" value="1"/>
</dbReference>
<protein>
    <recommendedName>
        <fullName evidence="5">maleylacetoacetate isomerase</fullName>
        <ecNumber evidence="5">5.2.1.2</ecNumber>
    </recommendedName>
</protein>
<keyword evidence="11" id="KW-1185">Reference proteome</keyword>
<evidence type="ECO:0000259" key="8">
    <source>
        <dbReference type="PROSITE" id="PS50404"/>
    </source>
</evidence>
<dbReference type="InterPro" id="IPR034333">
    <property type="entry name" value="GST_Zeta_N"/>
</dbReference>
<dbReference type="PANTHER" id="PTHR42673">
    <property type="entry name" value="MALEYLACETOACETATE ISOMERASE"/>
    <property type="match status" value="1"/>
</dbReference>
<keyword evidence="6" id="KW-0828">Tyrosine catabolism</keyword>
<dbReference type="InterPro" id="IPR010987">
    <property type="entry name" value="Glutathione-S-Trfase_C-like"/>
</dbReference>
<dbReference type="SUPFAM" id="SSF52833">
    <property type="entry name" value="Thioredoxin-like"/>
    <property type="match status" value="1"/>
</dbReference>
<evidence type="ECO:0000256" key="6">
    <source>
        <dbReference type="ARBA" id="ARBA00022878"/>
    </source>
</evidence>
<dbReference type="EC" id="5.2.1.2" evidence="5"/>
<comment type="cofactor">
    <cofactor evidence="2">
        <name>glutathione</name>
        <dbReference type="ChEBI" id="CHEBI:57925"/>
    </cofactor>
</comment>
<proteinExistence type="inferred from homology"/>
<dbReference type="GO" id="GO:0006559">
    <property type="term" value="P:L-phenylalanine catabolic process"/>
    <property type="evidence" value="ECO:0007669"/>
    <property type="project" value="UniProtKB-KW"/>
</dbReference>
<dbReference type="InterPro" id="IPR036282">
    <property type="entry name" value="Glutathione-S-Trfase_C_sf"/>
</dbReference>
<dbReference type="GO" id="GO:0005737">
    <property type="term" value="C:cytoplasm"/>
    <property type="evidence" value="ECO:0007669"/>
    <property type="project" value="InterPro"/>
</dbReference>
<keyword evidence="7" id="KW-0585">Phenylalanine catabolism</keyword>
<dbReference type="InterPro" id="IPR040079">
    <property type="entry name" value="Glutathione_S-Trfase"/>
</dbReference>
<comment type="catalytic activity">
    <reaction evidence="1">
        <text>4-maleylacetoacetate = 4-fumarylacetoacetate</text>
        <dbReference type="Rhea" id="RHEA:14817"/>
        <dbReference type="ChEBI" id="CHEBI:17105"/>
        <dbReference type="ChEBI" id="CHEBI:18034"/>
        <dbReference type="EC" id="5.2.1.2"/>
    </reaction>
</comment>
<dbReference type="InterPro" id="IPR004045">
    <property type="entry name" value="Glutathione_S-Trfase_N"/>
</dbReference>
<dbReference type="PANTHER" id="PTHR42673:SF4">
    <property type="entry name" value="MALEYLACETOACETATE ISOMERASE"/>
    <property type="match status" value="1"/>
</dbReference>